<gene>
    <name evidence="2" type="ORF">CAUPRSCDRAFT_13127</name>
</gene>
<feature type="compositionally biased region" description="Basic residues" evidence="1">
    <location>
        <begin position="31"/>
        <end position="48"/>
    </location>
</feature>
<feature type="compositionally biased region" description="Acidic residues" evidence="1">
    <location>
        <begin position="158"/>
        <end position="171"/>
    </location>
</feature>
<sequence>MRRIKGLTTDATLIDAVIDGDLNVVDSPKPLSRKARQRQNAKQRKKAAKQQQQQKQVSPEQPPAGRANRQDYTKEGYVIDTDEYEAITDDSADAVDAEIVKDYLENAEGMDSCLDAMVNLDLGEPPARRVVEIAGKAVDSDNVMDDSSEAYYNSDLSSDFDSDSSSESAEG</sequence>
<dbReference type="Proteomes" id="UP000268535">
    <property type="component" value="Unassembled WGS sequence"/>
</dbReference>
<organism evidence="2 3">
    <name type="scientific">Caulochytrium protostelioides</name>
    <dbReference type="NCBI Taxonomy" id="1555241"/>
    <lineage>
        <taxon>Eukaryota</taxon>
        <taxon>Fungi</taxon>
        <taxon>Fungi incertae sedis</taxon>
        <taxon>Chytridiomycota</taxon>
        <taxon>Chytridiomycota incertae sedis</taxon>
        <taxon>Chytridiomycetes</taxon>
        <taxon>Caulochytriales</taxon>
        <taxon>Caulochytriaceae</taxon>
        <taxon>Caulochytrium</taxon>
    </lineage>
</organism>
<reference evidence="3" key="1">
    <citation type="journal article" date="2018" name="Nat. Microbiol.">
        <title>Leveraging single-cell genomics to expand the fungal tree of life.</title>
        <authorList>
            <person name="Ahrendt S.R."/>
            <person name="Quandt C.A."/>
            <person name="Ciobanu D."/>
            <person name="Clum A."/>
            <person name="Salamov A."/>
            <person name="Andreopoulos B."/>
            <person name="Cheng J.F."/>
            <person name="Woyke T."/>
            <person name="Pelin A."/>
            <person name="Henrissat B."/>
            <person name="Reynolds N.K."/>
            <person name="Benny G.L."/>
            <person name="Smith M.E."/>
            <person name="James T.Y."/>
            <person name="Grigoriev I.V."/>
        </authorList>
    </citation>
    <scope>NUCLEOTIDE SEQUENCE [LARGE SCALE GENOMIC DNA]</scope>
    <source>
        <strain evidence="3">ATCC 52028</strain>
    </source>
</reference>
<dbReference type="EMBL" id="ML012906">
    <property type="protein sequence ID" value="RKO95129.1"/>
    <property type="molecule type" value="Genomic_DNA"/>
</dbReference>
<proteinExistence type="predicted"/>
<name>A0A4P9WPQ8_9FUNG</name>
<dbReference type="AlphaFoldDB" id="A0A4P9WPQ8"/>
<feature type="region of interest" description="Disordered" evidence="1">
    <location>
        <begin position="144"/>
        <end position="171"/>
    </location>
</feature>
<protein>
    <submittedName>
        <fullName evidence="2">Uncharacterized protein</fullName>
    </submittedName>
</protein>
<accession>A0A4P9WPQ8</accession>
<evidence type="ECO:0000313" key="2">
    <source>
        <dbReference type="EMBL" id="RKO95129.1"/>
    </source>
</evidence>
<feature type="region of interest" description="Disordered" evidence="1">
    <location>
        <begin position="24"/>
        <end position="76"/>
    </location>
</feature>
<evidence type="ECO:0000256" key="1">
    <source>
        <dbReference type="SAM" id="MobiDB-lite"/>
    </source>
</evidence>
<evidence type="ECO:0000313" key="3">
    <source>
        <dbReference type="Proteomes" id="UP000268535"/>
    </source>
</evidence>
<feature type="non-terminal residue" evidence="2">
    <location>
        <position position="171"/>
    </location>
</feature>